<sequence length="272" mass="30274">MLSSVTGFFFGASATEADSITPVDLKTKDNNEGWVIVDVNDESKSPQQPQQPPLCVATSEGDQHMSDVTEGDSSCPSETETDFSNSHPTSSPESLSPGSQAHFKYRTKGDSGESWIITPPPCFSFSRRRNSTVSDHPLENLLIEHPSMSVYDSNICDSTVSEISMHSVSSESEEEEPVASRTRQQSQQEQPQQVVPRHRQPQLVTPSAGVNIQVQAVKAIRQQQRRNTKKYNKCSLERSNKCRDFQATGKKQRQRNRNLCKSGALNARYGQR</sequence>
<feature type="region of interest" description="Disordered" evidence="11">
    <location>
        <begin position="19"/>
        <end position="112"/>
    </location>
</feature>
<feature type="region of interest" description="Disordered" evidence="11">
    <location>
        <begin position="162"/>
        <end position="207"/>
    </location>
</feature>
<dbReference type="PANTHER" id="PTHR31671:SF3">
    <property type="entry name" value="DIABETES AND OBESITY REGULATED, ISOFORM G"/>
    <property type="match status" value="1"/>
</dbReference>
<gene>
    <name evidence="12" type="ORF">SNE40_008217</name>
</gene>
<reference evidence="12 13" key="1">
    <citation type="submission" date="2024-01" db="EMBL/GenBank/DDBJ databases">
        <title>The genome of the rayed Mediterranean limpet Patella caerulea (Linnaeus, 1758).</title>
        <authorList>
            <person name="Anh-Thu Weber A."/>
            <person name="Halstead-Nussloch G."/>
        </authorList>
    </citation>
    <scope>NUCLEOTIDE SEQUENCE [LARGE SCALE GENOMIC DNA]</scope>
    <source>
        <strain evidence="12">AATW-2023a</strain>
        <tissue evidence="12">Whole specimen</tissue>
    </source>
</reference>
<dbReference type="Pfam" id="PF14839">
    <property type="entry name" value="DOR"/>
    <property type="match status" value="1"/>
</dbReference>
<evidence type="ECO:0000256" key="8">
    <source>
        <dbReference type="ARBA" id="ARBA00023242"/>
    </source>
</evidence>
<evidence type="ECO:0008006" key="14">
    <source>
        <dbReference type="Google" id="ProtNLM"/>
    </source>
</evidence>
<dbReference type="GO" id="GO:0005829">
    <property type="term" value="C:cytosol"/>
    <property type="evidence" value="ECO:0007669"/>
    <property type="project" value="UniProtKB-SubCell"/>
</dbReference>
<evidence type="ECO:0000256" key="11">
    <source>
        <dbReference type="SAM" id="MobiDB-lite"/>
    </source>
</evidence>
<comment type="caution">
    <text evidence="12">The sequence shown here is derived from an EMBL/GenBank/DDBJ whole genome shotgun (WGS) entry which is preliminary data.</text>
</comment>
<keyword evidence="6" id="KW-0010">Activator</keyword>
<evidence type="ECO:0000313" key="12">
    <source>
        <dbReference type="EMBL" id="KAK6186119.1"/>
    </source>
</evidence>
<name>A0AAN8PYK8_PATCE</name>
<evidence type="ECO:0000256" key="1">
    <source>
        <dbReference type="ARBA" id="ARBA00004419"/>
    </source>
</evidence>
<evidence type="ECO:0000256" key="4">
    <source>
        <dbReference type="ARBA" id="ARBA00023006"/>
    </source>
</evidence>
<dbReference type="GO" id="GO:0005776">
    <property type="term" value="C:autophagosome"/>
    <property type="evidence" value="ECO:0007669"/>
    <property type="project" value="UniProtKB-SubCell"/>
</dbReference>
<evidence type="ECO:0000256" key="6">
    <source>
        <dbReference type="ARBA" id="ARBA00023159"/>
    </source>
</evidence>
<dbReference type="AlphaFoldDB" id="A0AAN8PYK8"/>
<dbReference type="GO" id="GO:0031410">
    <property type="term" value="C:cytoplasmic vesicle"/>
    <property type="evidence" value="ECO:0007669"/>
    <property type="project" value="UniProtKB-KW"/>
</dbReference>
<keyword evidence="7" id="KW-0804">Transcription</keyword>
<evidence type="ECO:0000256" key="10">
    <source>
        <dbReference type="ARBA" id="ARBA00034306"/>
    </source>
</evidence>
<feature type="region of interest" description="Disordered" evidence="11">
    <location>
        <begin position="245"/>
        <end position="272"/>
    </location>
</feature>
<proteinExistence type="predicted"/>
<evidence type="ECO:0000256" key="7">
    <source>
        <dbReference type="ARBA" id="ARBA00023163"/>
    </source>
</evidence>
<comment type="subcellular location">
    <subcellularLocation>
        <location evidence="2">Cytoplasm</location>
        <location evidence="2">Cytosol</location>
    </subcellularLocation>
    <subcellularLocation>
        <location evidence="1">Cytoplasmic vesicle</location>
        <location evidence="1">Autophagosome</location>
    </subcellularLocation>
    <subcellularLocation>
        <location evidence="10">Nucleus</location>
        <location evidence="10">Nuclear body</location>
    </subcellularLocation>
</comment>
<evidence type="ECO:0000256" key="2">
    <source>
        <dbReference type="ARBA" id="ARBA00004514"/>
    </source>
</evidence>
<keyword evidence="3" id="KW-0963">Cytoplasm</keyword>
<organism evidence="12 13">
    <name type="scientific">Patella caerulea</name>
    <name type="common">Rayed Mediterranean limpet</name>
    <dbReference type="NCBI Taxonomy" id="87958"/>
    <lineage>
        <taxon>Eukaryota</taxon>
        <taxon>Metazoa</taxon>
        <taxon>Spiralia</taxon>
        <taxon>Lophotrochozoa</taxon>
        <taxon>Mollusca</taxon>
        <taxon>Gastropoda</taxon>
        <taxon>Patellogastropoda</taxon>
        <taxon>Patelloidea</taxon>
        <taxon>Patellidae</taxon>
        <taxon>Patella</taxon>
    </lineage>
</organism>
<dbReference type="EMBL" id="JAZGQO010000006">
    <property type="protein sequence ID" value="KAK6186119.1"/>
    <property type="molecule type" value="Genomic_DNA"/>
</dbReference>
<keyword evidence="8" id="KW-0539">Nucleus</keyword>
<feature type="compositionally biased region" description="Polar residues" evidence="11">
    <location>
        <begin position="71"/>
        <end position="99"/>
    </location>
</feature>
<evidence type="ECO:0000313" key="13">
    <source>
        <dbReference type="Proteomes" id="UP001347796"/>
    </source>
</evidence>
<dbReference type="GO" id="GO:0016604">
    <property type="term" value="C:nuclear body"/>
    <property type="evidence" value="ECO:0007669"/>
    <property type="project" value="UniProtKB-SubCell"/>
</dbReference>
<dbReference type="InterPro" id="IPR029431">
    <property type="entry name" value="TP53INP"/>
</dbReference>
<keyword evidence="4" id="KW-0072">Autophagy</keyword>
<dbReference type="Proteomes" id="UP001347796">
    <property type="component" value="Unassembled WGS sequence"/>
</dbReference>
<accession>A0AAN8PYK8</accession>
<protein>
    <recommendedName>
        <fullName evidence="14">Tumor protein p53-inducible nuclear protein 1</fullName>
    </recommendedName>
</protein>
<keyword evidence="13" id="KW-1185">Reference proteome</keyword>
<feature type="compositionally biased region" description="Low complexity" evidence="11">
    <location>
        <begin position="179"/>
        <end position="195"/>
    </location>
</feature>
<evidence type="ECO:0000256" key="3">
    <source>
        <dbReference type="ARBA" id="ARBA00022490"/>
    </source>
</evidence>
<dbReference type="GO" id="GO:0000045">
    <property type="term" value="P:autophagosome assembly"/>
    <property type="evidence" value="ECO:0007669"/>
    <property type="project" value="TreeGrafter"/>
</dbReference>
<dbReference type="GO" id="GO:0045893">
    <property type="term" value="P:positive regulation of DNA-templated transcription"/>
    <property type="evidence" value="ECO:0007669"/>
    <property type="project" value="TreeGrafter"/>
</dbReference>
<dbReference type="PANTHER" id="PTHR31671">
    <property type="entry name" value="DIABETES AND OBESITY REGULATED, ISOFORM G"/>
    <property type="match status" value="1"/>
</dbReference>
<keyword evidence="5" id="KW-0805">Transcription regulation</keyword>
<evidence type="ECO:0000256" key="5">
    <source>
        <dbReference type="ARBA" id="ARBA00023015"/>
    </source>
</evidence>
<keyword evidence="9" id="KW-0968">Cytoplasmic vesicle</keyword>
<evidence type="ECO:0000256" key="9">
    <source>
        <dbReference type="ARBA" id="ARBA00023329"/>
    </source>
</evidence>